<name>A0AAN9T6Z7_9HEMI</name>
<evidence type="ECO:0000313" key="2">
    <source>
        <dbReference type="EMBL" id="KAK7575690.1"/>
    </source>
</evidence>
<proteinExistence type="predicted"/>
<feature type="compositionally biased region" description="Pro residues" evidence="1">
    <location>
        <begin position="41"/>
        <end position="50"/>
    </location>
</feature>
<feature type="region of interest" description="Disordered" evidence="1">
    <location>
        <begin position="33"/>
        <end position="60"/>
    </location>
</feature>
<dbReference type="Proteomes" id="UP001367676">
    <property type="component" value="Unassembled WGS sequence"/>
</dbReference>
<comment type="caution">
    <text evidence="2">The sequence shown here is derived from an EMBL/GenBank/DDBJ whole genome shotgun (WGS) entry which is preliminary data.</text>
</comment>
<evidence type="ECO:0000256" key="1">
    <source>
        <dbReference type="SAM" id="MobiDB-lite"/>
    </source>
</evidence>
<keyword evidence="3" id="KW-1185">Reference proteome</keyword>
<gene>
    <name evidence="2" type="ORF">V9T40_011976</name>
</gene>
<organism evidence="2 3">
    <name type="scientific">Parthenolecanium corni</name>
    <dbReference type="NCBI Taxonomy" id="536013"/>
    <lineage>
        <taxon>Eukaryota</taxon>
        <taxon>Metazoa</taxon>
        <taxon>Ecdysozoa</taxon>
        <taxon>Arthropoda</taxon>
        <taxon>Hexapoda</taxon>
        <taxon>Insecta</taxon>
        <taxon>Pterygota</taxon>
        <taxon>Neoptera</taxon>
        <taxon>Paraneoptera</taxon>
        <taxon>Hemiptera</taxon>
        <taxon>Sternorrhyncha</taxon>
        <taxon>Coccoidea</taxon>
        <taxon>Coccidae</taxon>
        <taxon>Parthenolecanium</taxon>
    </lineage>
</organism>
<sequence length="151" mass="16892">MNHAHRNYEASYAPNPAFLSLRNRVVPRTGLEPQPLQRSYAPPPPPPPAVAPTHCKSEPSANVANSSVLTAAKTTFKLPWDVLIVQEDQMDFYDYDSDKSGYSSGRFKDHVRDDGEQDVVAMCSRMLNKAKCNYQTFEKELAYGDNVVGKK</sequence>
<dbReference type="EMBL" id="JBBCAQ010000036">
    <property type="protein sequence ID" value="KAK7575690.1"/>
    <property type="molecule type" value="Genomic_DNA"/>
</dbReference>
<evidence type="ECO:0000313" key="3">
    <source>
        <dbReference type="Proteomes" id="UP001367676"/>
    </source>
</evidence>
<protein>
    <submittedName>
        <fullName evidence="2">Uncharacterized protein</fullName>
    </submittedName>
</protein>
<accession>A0AAN9T6Z7</accession>
<reference evidence="2 3" key="1">
    <citation type="submission" date="2024-03" db="EMBL/GenBank/DDBJ databases">
        <title>Adaptation during the transition from Ophiocordyceps entomopathogen to insect associate is accompanied by gene loss and intensified selection.</title>
        <authorList>
            <person name="Ward C.M."/>
            <person name="Onetto C.A."/>
            <person name="Borneman A.R."/>
        </authorList>
    </citation>
    <scope>NUCLEOTIDE SEQUENCE [LARGE SCALE GENOMIC DNA]</scope>
    <source>
        <strain evidence="2">AWRI1</strain>
        <tissue evidence="2">Single Adult Female</tissue>
    </source>
</reference>
<dbReference type="AlphaFoldDB" id="A0AAN9T6Z7"/>